<dbReference type="AlphaFoldDB" id="A0A9P0HR46"/>
<evidence type="ECO:0000313" key="2">
    <source>
        <dbReference type="Proteomes" id="UP001152798"/>
    </source>
</evidence>
<evidence type="ECO:0000313" key="1">
    <source>
        <dbReference type="EMBL" id="CAH1407489.1"/>
    </source>
</evidence>
<name>A0A9P0HR46_NEZVI</name>
<accession>A0A9P0HR46</accession>
<gene>
    <name evidence="1" type="ORF">NEZAVI_LOCUS15193</name>
</gene>
<dbReference type="EMBL" id="OV725083">
    <property type="protein sequence ID" value="CAH1407489.1"/>
    <property type="molecule type" value="Genomic_DNA"/>
</dbReference>
<dbReference type="Proteomes" id="UP001152798">
    <property type="component" value="Chromosome 7"/>
</dbReference>
<keyword evidence="2" id="KW-1185">Reference proteome</keyword>
<reference evidence="1" key="1">
    <citation type="submission" date="2022-01" db="EMBL/GenBank/DDBJ databases">
        <authorList>
            <person name="King R."/>
        </authorList>
    </citation>
    <scope>NUCLEOTIDE SEQUENCE</scope>
</reference>
<dbReference type="OrthoDB" id="10581452at2759"/>
<organism evidence="1 2">
    <name type="scientific">Nezara viridula</name>
    <name type="common">Southern green stink bug</name>
    <name type="synonym">Cimex viridulus</name>
    <dbReference type="NCBI Taxonomy" id="85310"/>
    <lineage>
        <taxon>Eukaryota</taxon>
        <taxon>Metazoa</taxon>
        <taxon>Ecdysozoa</taxon>
        <taxon>Arthropoda</taxon>
        <taxon>Hexapoda</taxon>
        <taxon>Insecta</taxon>
        <taxon>Pterygota</taxon>
        <taxon>Neoptera</taxon>
        <taxon>Paraneoptera</taxon>
        <taxon>Hemiptera</taxon>
        <taxon>Heteroptera</taxon>
        <taxon>Panheteroptera</taxon>
        <taxon>Pentatomomorpha</taxon>
        <taxon>Pentatomoidea</taxon>
        <taxon>Pentatomidae</taxon>
        <taxon>Pentatominae</taxon>
        <taxon>Nezara</taxon>
    </lineage>
</organism>
<sequence>MQATNRGWKDQWDSSDEQPELMNGIPEVLELFLEAVAAGILTSVLCQRSSFWSVPPALPPWKEVLPPSPLS</sequence>
<protein>
    <submittedName>
        <fullName evidence="1">Uncharacterized protein</fullName>
    </submittedName>
</protein>
<proteinExistence type="predicted"/>